<dbReference type="AlphaFoldDB" id="A0A845B9D9"/>
<proteinExistence type="predicted"/>
<evidence type="ECO:0000313" key="3">
    <source>
        <dbReference type="Proteomes" id="UP000460715"/>
    </source>
</evidence>
<protein>
    <submittedName>
        <fullName evidence="2">3-oxoacyl-ACP synthase</fullName>
    </submittedName>
</protein>
<name>A0A845B9D9_9PROT</name>
<evidence type="ECO:0000259" key="1">
    <source>
        <dbReference type="Pfam" id="PF13723"/>
    </source>
</evidence>
<dbReference type="Proteomes" id="UP000460715">
    <property type="component" value="Unassembled WGS sequence"/>
</dbReference>
<dbReference type="SUPFAM" id="SSF53901">
    <property type="entry name" value="Thiolase-like"/>
    <property type="match status" value="1"/>
</dbReference>
<organism evidence="2 3">
    <name type="scientific">Teichococcus coralli</name>
    <dbReference type="NCBI Taxonomy" id="2545983"/>
    <lineage>
        <taxon>Bacteria</taxon>
        <taxon>Pseudomonadati</taxon>
        <taxon>Pseudomonadota</taxon>
        <taxon>Alphaproteobacteria</taxon>
        <taxon>Acetobacterales</taxon>
        <taxon>Roseomonadaceae</taxon>
        <taxon>Roseomonas</taxon>
    </lineage>
</organism>
<evidence type="ECO:0000313" key="2">
    <source>
        <dbReference type="EMBL" id="MXP64233.1"/>
    </source>
</evidence>
<sequence>MSGAPETAPPPVRCGIGGIGLLGPGLAGWAASEAVLAGMAPWQEAAPAVPPPAMLAPAERRRASLVVRLALAAAGEAVAGSGLAPEALDTVFASSNGDGAVVGAILDALATPGGDVSPTLFHNSVHNAAAGYWGIGAGSMRPSVSLGCHDDTFPLGLLQAATGVAAWGRPVLFCAYDAPLNPPLDACRPTAVPFALAMLLLPEGADGARATLGLRHRPEAPATEAAPRSALRTTLEEANPAARALPLLEALAARKPARLAWPLLDGMGLEAELSPC</sequence>
<accession>A0A845B9D9</accession>
<reference evidence="2 3" key="1">
    <citation type="submission" date="2019-03" db="EMBL/GenBank/DDBJ databases">
        <title>Roseomonas sp. a novel Roseomonas species isolated from Sea whip Gorgonian.</title>
        <authorList>
            <person name="Li F."/>
            <person name="Pan X."/>
            <person name="Huang S."/>
            <person name="Li Z."/>
            <person name="Meng B."/>
        </authorList>
    </citation>
    <scope>NUCLEOTIDE SEQUENCE [LARGE SCALE GENOMIC DNA]</scope>
    <source>
        <strain evidence="2 3">M0104</strain>
    </source>
</reference>
<gene>
    <name evidence="2" type="ORF">E0493_12850</name>
</gene>
<feature type="domain" description="Beta-ketoacyl synthase-like N-terminal" evidence="1">
    <location>
        <begin position="44"/>
        <end position="220"/>
    </location>
</feature>
<dbReference type="InterPro" id="IPR014030">
    <property type="entry name" value="Ketoacyl_synth_N"/>
</dbReference>
<dbReference type="RefSeq" id="WP_160937363.1">
    <property type="nucleotide sequence ID" value="NZ_SNVJ01000010.1"/>
</dbReference>
<comment type="caution">
    <text evidence="2">The sequence shown here is derived from an EMBL/GenBank/DDBJ whole genome shotgun (WGS) entry which is preliminary data.</text>
</comment>
<dbReference type="InterPro" id="IPR016039">
    <property type="entry name" value="Thiolase-like"/>
</dbReference>
<dbReference type="Pfam" id="PF13723">
    <property type="entry name" value="Ketoacyl-synt_2"/>
    <property type="match status" value="1"/>
</dbReference>
<dbReference type="GO" id="GO:0016746">
    <property type="term" value="F:acyltransferase activity"/>
    <property type="evidence" value="ECO:0007669"/>
    <property type="project" value="InterPro"/>
</dbReference>
<keyword evidence="3" id="KW-1185">Reference proteome</keyword>
<dbReference type="EMBL" id="SNVJ01000010">
    <property type="protein sequence ID" value="MXP64233.1"/>
    <property type="molecule type" value="Genomic_DNA"/>
</dbReference>
<dbReference type="OrthoDB" id="9798676at2"/>